<sequence>MKNSKFLSLLVLMVFIFGACEENRNTTTEVENRDDMEQDEVINQWSEAWNSNNLDSIRNMTANDAVLLLNGQEVSRDSIGAWMEASAAGMRDLNMNSLYKGSRSNVAYDSGTFTHSFEGDSINTNYQGSYTFIWEREDGEDGNWKVKVMNIADSMSHQDTMAQQQQQQTMQ</sequence>
<proteinExistence type="predicted"/>
<dbReference type="Gene3D" id="3.10.450.50">
    <property type="match status" value="1"/>
</dbReference>
<dbReference type="Proteomes" id="UP000703674">
    <property type="component" value="Unassembled WGS sequence"/>
</dbReference>
<gene>
    <name evidence="3" type="ORF">HC175_08990</name>
</gene>
<protein>
    <submittedName>
        <fullName evidence="3">Nuclear transport factor 2 family protein</fullName>
    </submittedName>
</protein>
<keyword evidence="1" id="KW-0732">Signal</keyword>
<evidence type="ECO:0000259" key="2">
    <source>
        <dbReference type="Pfam" id="PF14534"/>
    </source>
</evidence>
<dbReference type="SUPFAM" id="SSF54427">
    <property type="entry name" value="NTF2-like"/>
    <property type="match status" value="1"/>
</dbReference>
<evidence type="ECO:0000313" key="3">
    <source>
        <dbReference type="EMBL" id="NJW53056.1"/>
    </source>
</evidence>
<dbReference type="InterPro" id="IPR027843">
    <property type="entry name" value="DUF4440"/>
</dbReference>
<name>A0ABX1D2G5_9FLAO</name>
<dbReference type="EMBL" id="JAAVJR010000004">
    <property type="protein sequence ID" value="NJW53056.1"/>
    <property type="molecule type" value="Genomic_DNA"/>
</dbReference>
<evidence type="ECO:0000313" key="4">
    <source>
        <dbReference type="Proteomes" id="UP000703674"/>
    </source>
</evidence>
<feature type="domain" description="DUF4440" evidence="2">
    <location>
        <begin position="40"/>
        <end position="146"/>
    </location>
</feature>
<accession>A0ABX1D2G5</accession>
<feature type="signal peptide" evidence="1">
    <location>
        <begin position="1"/>
        <end position="19"/>
    </location>
</feature>
<dbReference type="RefSeq" id="WP_168138155.1">
    <property type="nucleotide sequence ID" value="NZ_JAAVJR010000004.1"/>
</dbReference>
<organism evidence="3 4">
    <name type="scientific">Salinimicrobium oceani</name>
    <dbReference type="NCBI Taxonomy" id="2722702"/>
    <lineage>
        <taxon>Bacteria</taxon>
        <taxon>Pseudomonadati</taxon>
        <taxon>Bacteroidota</taxon>
        <taxon>Flavobacteriia</taxon>
        <taxon>Flavobacteriales</taxon>
        <taxon>Flavobacteriaceae</taxon>
        <taxon>Salinimicrobium</taxon>
    </lineage>
</organism>
<comment type="caution">
    <text evidence="3">The sequence shown here is derived from an EMBL/GenBank/DDBJ whole genome shotgun (WGS) entry which is preliminary data.</text>
</comment>
<keyword evidence="4" id="KW-1185">Reference proteome</keyword>
<dbReference type="Pfam" id="PF14534">
    <property type="entry name" value="DUF4440"/>
    <property type="match status" value="1"/>
</dbReference>
<dbReference type="InterPro" id="IPR032710">
    <property type="entry name" value="NTF2-like_dom_sf"/>
</dbReference>
<dbReference type="PROSITE" id="PS51257">
    <property type="entry name" value="PROKAR_LIPOPROTEIN"/>
    <property type="match status" value="1"/>
</dbReference>
<feature type="chain" id="PRO_5045775105" evidence="1">
    <location>
        <begin position="20"/>
        <end position="171"/>
    </location>
</feature>
<reference evidence="3 4" key="1">
    <citation type="submission" date="2020-03" db="EMBL/GenBank/DDBJ databases">
        <title>Salinimicrobium sp. nov, isolated from SCS.</title>
        <authorList>
            <person name="Cao W.R."/>
        </authorList>
    </citation>
    <scope>NUCLEOTIDE SEQUENCE [LARGE SCALE GENOMIC DNA]</scope>
    <source>
        <strain evidence="4">J15B91</strain>
    </source>
</reference>
<evidence type="ECO:0000256" key="1">
    <source>
        <dbReference type="SAM" id="SignalP"/>
    </source>
</evidence>